<evidence type="ECO:0000256" key="1">
    <source>
        <dbReference type="ARBA" id="ARBA00004651"/>
    </source>
</evidence>
<feature type="transmembrane region" description="Helical" evidence="8">
    <location>
        <begin position="82"/>
        <end position="112"/>
    </location>
</feature>
<evidence type="ECO:0000256" key="7">
    <source>
        <dbReference type="ARBA" id="ARBA00023136"/>
    </source>
</evidence>
<comment type="similarity">
    <text evidence="2 8">Belongs to the binding-protein-dependent transport system permease family.</text>
</comment>
<evidence type="ECO:0000256" key="8">
    <source>
        <dbReference type="RuleBase" id="RU363032"/>
    </source>
</evidence>
<sequence length="315" mass="35263">MNQGVVSPSVGVKFGNVPKKRGKSIREWWPYYAMMAPALIFFFIFHYMPIWEAKIAFEQLRIIPPNIWVGLKHFELLFSSPIFWQVLANTLIISAMKIVFVFPVPILVALLLNEVRGTGTRKFLQSAIYLPHFLSWVVIAGIFIAVLSPSTGAVNEVTGFFGIQPVSFMTENGTIRWVLVFSEIWRSAGWDSLLYLAAIMAIDQELYQAAEIDGANRWQKILYVTIPGIVPTIATLFILNAGMFLNADLNQVINFTNDIVRSHIDILDTYVYRIGLQTGQYSLATAAGLFKAALGMLLITGAHLLSKKLTGKGVW</sequence>
<dbReference type="InterPro" id="IPR000515">
    <property type="entry name" value="MetI-like"/>
</dbReference>
<feature type="transmembrane region" description="Helical" evidence="8">
    <location>
        <begin position="281"/>
        <end position="305"/>
    </location>
</feature>
<evidence type="ECO:0000256" key="5">
    <source>
        <dbReference type="ARBA" id="ARBA00022692"/>
    </source>
</evidence>
<feature type="domain" description="ABC transmembrane type-1" evidence="9">
    <location>
        <begin position="87"/>
        <end position="302"/>
    </location>
</feature>
<proteinExistence type="inferred from homology"/>
<feature type="transmembrane region" description="Helical" evidence="8">
    <location>
        <begin position="133"/>
        <end position="154"/>
    </location>
</feature>
<dbReference type="PANTHER" id="PTHR43227">
    <property type="entry name" value="BLL4140 PROTEIN"/>
    <property type="match status" value="1"/>
</dbReference>
<evidence type="ECO:0000259" key="9">
    <source>
        <dbReference type="PROSITE" id="PS50928"/>
    </source>
</evidence>
<keyword evidence="7 8" id="KW-0472">Membrane</keyword>
<feature type="transmembrane region" description="Helical" evidence="8">
    <location>
        <begin position="221"/>
        <end position="245"/>
    </location>
</feature>
<dbReference type="Gene3D" id="1.10.3720.10">
    <property type="entry name" value="MetI-like"/>
    <property type="match status" value="1"/>
</dbReference>
<keyword evidence="6 8" id="KW-1133">Transmembrane helix</keyword>
<evidence type="ECO:0000256" key="3">
    <source>
        <dbReference type="ARBA" id="ARBA00022448"/>
    </source>
</evidence>
<protein>
    <submittedName>
        <fullName evidence="10">Sugar ABC transporter permease</fullName>
    </submittedName>
</protein>
<evidence type="ECO:0000256" key="4">
    <source>
        <dbReference type="ARBA" id="ARBA00022475"/>
    </source>
</evidence>
<keyword evidence="4" id="KW-1003">Cell membrane</keyword>
<dbReference type="SUPFAM" id="SSF161098">
    <property type="entry name" value="MetI-like"/>
    <property type="match status" value="1"/>
</dbReference>
<dbReference type="PANTHER" id="PTHR43227:SF11">
    <property type="entry name" value="BLL4140 PROTEIN"/>
    <property type="match status" value="1"/>
</dbReference>
<dbReference type="RefSeq" id="WP_110760630.1">
    <property type="nucleotide sequence ID" value="NZ_CP048552.1"/>
</dbReference>
<comment type="caution">
    <text evidence="10">The sequence shown here is derived from an EMBL/GenBank/DDBJ whole genome shotgun (WGS) entry which is preliminary data.</text>
</comment>
<dbReference type="AlphaFoldDB" id="A0A546Y2U4"/>
<keyword evidence="5 8" id="KW-0812">Transmembrane</keyword>
<evidence type="ECO:0000313" key="10">
    <source>
        <dbReference type="EMBL" id="TRB07334.1"/>
    </source>
</evidence>
<reference evidence="10 11" key="1">
    <citation type="journal article" date="2019" name="Appl. Microbiol. Biotechnol.">
        <title>Differential efficiency of wild type rhizogenic strains for rol gene transformation of plants.</title>
        <authorList>
            <person name="Desmet S."/>
            <person name="De Keyser E."/>
            <person name="Van Vaerenbergh J."/>
            <person name="Baeyen S."/>
            <person name="Van Huylenbroeck J."/>
            <person name="Geelen D."/>
            <person name="Dhooghe E."/>
        </authorList>
    </citation>
    <scope>NUCLEOTIDE SEQUENCE [LARGE SCALE GENOMIC DNA]</scope>
    <source>
        <strain evidence="10 11">MAFF210266</strain>
    </source>
</reference>
<dbReference type="EMBL" id="SGOE01000002">
    <property type="protein sequence ID" value="TRB07334.1"/>
    <property type="molecule type" value="Genomic_DNA"/>
</dbReference>
<dbReference type="Pfam" id="PF00528">
    <property type="entry name" value="BPD_transp_1"/>
    <property type="match status" value="1"/>
</dbReference>
<keyword evidence="3 8" id="KW-0813">Transport</keyword>
<organism evidence="10 11">
    <name type="scientific">Agrobacterium tumefaciens</name>
    <dbReference type="NCBI Taxonomy" id="358"/>
    <lineage>
        <taxon>Bacteria</taxon>
        <taxon>Pseudomonadati</taxon>
        <taxon>Pseudomonadota</taxon>
        <taxon>Alphaproteobacteria</taxon>
        <taxon>Hyphomicrobiales</taxon>
        <taxon>Rhizobiaceae</taxon>
        <taxon>Rhizobium/Agrobacterium group</taxon>
        <taxon>Agrobacterium</taxon>
        <taxon>Agrobacterium tumefaciens complex</taxon>
    </lineage>
</organism>
<gene>
    <name evidence="10" type="ORF">EXN61_09440</name>
</gene>
<feature type="transmembrane region" description="Helical" evidence="8">
    <location>
        <begin position="29"/>
        <end position="48"/>
    </location>
</feature>
<evidence type="ECO:0000256" key="6">
    <source>
        <dbReference type="ARBA" id="ARBA00022989"/>
    </source>
</evidence>
<dbReference type="Proteomes" id="UP000317023">
    <property type="component" value="Unassembled WGS sequence"/>
</dbReference>
<dbReference type="CDD" id="cd06261">
    <property type="entry name" value="TM_PBP2"/>
    <property type="match status" value="1"/>
</dbReference>
<dbReference type="PROSITE" id="PS50928">
    <property type="entry name" value="ABC_TM1"/>
    <property type="match status" value="1"/>
</dbReference>
<comment type="subcellular location">
    <subcellularLocation>
        <location evidence="1 8">Cell membrane</location>
        <topology evidence="1 8">Multi-pass membrane protein</topology>
    </subcellularLocation>
</comment>
<accession>A0A546Y2U4</accession>
<evidence type="ECO:0000313" key="11">
    <source>
        <dbReference type="Proteomes" id="UP000317023"/>
    </source>
</evidence>
<dbReference type="GO" id="GO:0005886">
    <property type="term" value="C:plasma membrane"/>
    <property type="evidence" value="ECO:0007669"/>
    <property type="project" value="UniProtKB-SubCell"/>
</dbReference>
<dbReference type="InterPro" id="IPR035906">
    <property type="entry name" value="MetI-like_sf"/>
</dbReference>
<dbReference type="GO" id="GO:0055085">
    <property type="term" value="P:transmembrane transport"/>
    <property type="evidence" value="ECO:0007669"/>
    <property type="project" value="InterPro"/>
</dbReference>
<dbReference type="InterPro" id="IPR050809">
    <property type="entry name" value="UgpAE/MalFG_permease"/>
</dbReference>
<name>A0A546Y2U4_AGRTU</name>
<evidence type="ECO:0000256" key="2">
    <source>
        <dbReference type="ARBA" id="ARBA00009306"/>
    </source>
</evidence>